<feature type="repeat" description="TPR" evidence="3">
    <location>
        <begin position="513"/>
        <end position="546"/>
    </location>
</feature>
<dbReference type="RefSeq" id="WP_302035633.1">
    <property type="nucleotide sequence ID" value="NZ_JAUKPO010000001.1"/>
</dbReference>
<feature type="signal peptide" evidence="5">
    <location>
        <begin position="1"/>
        <end position="29"/>
    </location>
</feature>
<dbReference type="EMBL" id="JAUKPO010000001">
    <property type="protein sequence ID" value="MDO1444831.1"/>
    <property type="molecule type" value="Genomic_DNA"/>
</dbReference>
<keyword evidence="1" id="KW-0677">Repeat</keyword>
<evidence type="ECO:0000256" key="2">
    <source>
        <dbReference type="ARBA" id="ARBA00022803"/>
    </source>
</evidence>
<dbReference type="SMART" id="SM00671">
    <property type="entry name" value="SEL1"/>
    <property type="match status" value="3"/>
</dbReference>
<dbReference type="InterPro" id="IPR006597">
    <property type="entry name" value="Sel1-like"/>
</dbReference>
<gene>
    <name evidence="6" type="ORF">Q0590_01145</name>
</gene>
<accession>A0ABT8QYA9</accession>
<dbReference type="Pfam" id="PF13174">
    <property type="entry name" value="TPR_6"/>
    <property type="match status" value="3"/>
</dbReference>
<evidence type="ECO:0000313" key="6">
    <source>
        <dbReference type="EMBL" id="MDO1444831.1"/>
    </source>
</evidence>
<evidence type="ECO:0000256" key="4">
    <source>
        <dbReference type="SAM" id="MobiDB-lite"/>
    </source>
</evidence>
<feature type="repeat" description="TPR" evidence="3">
    <location>
        <begin position="554"/>
        <end position="587"/>
    </location>
</feature>
<dbReference type="Pfam" id="PF13181">
    <property type="entry name" value="TPR_8"/>
    <property type="match status" value="1"/>
</dbReference>
<dbReference type="PANTHER" id="PTHR44943:SF4">
    <property type="entry name" value="TPR REPEAT-CONTAINING PROTEIN MJ0798"/>
    <property type="match status" value="1"/>
</dbReference>
<feature type="compositionally biased region" description="Acidic residues" evidence="4">
    <location>
        <begin position="1021"/>
        <end position="1038"/>
    </location>
</feature>
<evidence type="ECO:0000256" key="3">
    <source>
        <dbReference type="PROSITE-ProRule" id="PRU00339"/>
    </source>
</evidence>
<dbReference type="Proteomes" id="UP001168528">
    <property type="component" value="Unassembled WGS sequence"/>
</dbReference>
<keyword evidence="2 3" id="KW-0802">TPR repeat</keyword>
<evidence type="ECO:0000313" key="7">
    <source>
        <dbReference type="Proteomes" id="UP001168528"/>
    </source>
</evidence>
<evidence type="ECO:0000256" key="5">
    <source>
        <dbReference type="SAM" id="SignalP"/>
    </source>
</evidence>
<dbReference type="SMART" id="SM00028">
    <property type="entry name" value="TPR"/>
    <property type="match status" value="16"/>
</dbReference>
<keyword evidence="7" id="KW-1185">Reference proteome</keyword>
<dbReference type="Gene3D" id="1.25.40.10">
    <property type="entry name" value="Tetratricopeptide repeat domain"/>
    <property type="match status" value="9"/>
</dbReference>
<name>A0ABT8QYA9_9BACT</name>
<dbReference type="Pfam" id="PF13432">
    <property type="entry name" value="TPR_16"/>
    <property type="match status" value="7"/>
</dbReference>
<proteinExistence type="predicted"/>
<evidence type="ECO:0000256" key="1">
    <source>
        <dbReference type="ARBA" id="ARBA00022737"/>
    </source>
</evidence>
<sequence length="1038" mass="118621">MILQTIKPLRLGIVFIAFLLLASHTPTTAQTTLAYTADDQAYRTGLELMDREKYSAAQKAFQEYINLGKNDLKSIEAKYYIAISALNLSNADAEPMIERFIADYPNHPKALVAYYELGNFYFNQKKYDKSIDYFKKVNAQRLNSEQQIEVEFKLAYAHFSKQQFAEAGKLFNTLKRTQHKYTYAASYYAGYIEFRDGKYDEALIDLRKATNSEEYKPLVPYMIANIYYKQQRYDELIAYVEQVGKDKTIRSREDISLLAGEAYYRKGNYAKAAEYFEQYAAGTRTRPSTDVAYRLAFSQYKTGNYPKAIDNFKPVAAATKDTLSQYASYHLGLSYLKGENKPFAITAFDAARKGKYSKEIAEDAAFYHAKVSYDAGNNSEAIVALKEFTKTYPGSKHISEVNELLGEAYLNSNNYAEAIAHMESIQRKTPRINRAYQRLTFNRGVELFNNERFDEAVDMFARSLKTPEDPDLKIAAYFWSGEAYSAARKFPEAINQYAAVFREPRAPATEYHLKSRYGIGYAYYNTKDYHKALEHFREYVNRASSQPAYKQNYTDALLRLADSYYVTKNYNEAVRFYDQAIAQNTTDKDYALYQKGIVLTALNRPDDAKKAYDQVVSQHPKSRYAETASYQKADADFEKGSYEAAIQGYSSLIEKQPNSPVLPYAYLRRALSYSNLKNYDKAIADYQVILNQYTAHKTSTDALLGLQEALANAGRGEEFGTYLAKYKKANPQNDAVENIEFEAAKTLYFSEKYQKAIDSFNAYLGQYPGNVLSFDAKYYIAESYLRLNDLSNARQYYGQVLSERKSQFVPRAVSRMAELELTAKNYPQAVNFYLQSLANARNKRDQFSAWTGLMDAYFGQNKYDSVVYFADQIVNTGNATLSAQNKALLYRGKAAYAQGNYDRAIDEFLKTLNSAQDENGAEAQYLMGEAQYKQKQYKQSLETMFQLNKNFAAYEKWRGKGFLLMADNYAALNEVFQAKATLNSIIENAPDQELVAAAKAKLKELDSRPQQTATPDTSEFLLDDETEEDDSDEDQVNK</sequence>
<dbReference type="PANTHER" id="PTHR44943">
    <property type="entry name" value="CELLULOSE SYNTHASE OPERON PROTEIN C"/>
    <property type="match status" value="1"/>
</dbReference>
<protein>
    <submittedName>
        <fullName evidence="6">Tetratricopeptide repeat protein</fullName>
    </submittedName>
</protein>
<feature type="chain" id="PRO_5045408892" evidence="5">
    <location>
        <begin position="30"/>
        <end position="1038"/>
    </location>
</feature>
<organism evidence="6 7">
    <name type="scientific">Rhodocytophaga aerolata</name>
    <dbReference type="NCBI Taxonomy" id="455078"/>
    <lineage>
        <taxon>Bacteria</taxon>
        <taxon>Pseudomonadati</taxon>
        <taxon>Bacteroidota</taxon>
        <taxon>Cytophagia</taxon>
        <taxon>Cytophagales</taxon>
        <taxon>Rhodocytophagaceae</taxon>
        <taxon>Rhodocytophaga</taxon>
    </lineage>
</organism>
<comment type="caution">
    <text evidence="6">The sequence shown here is derived from an EMBL/GenBank/DDBJ whole genome shotgun (WGS) entry which is preliminary data.</text>
</comment>
<feature type="region of interest" description="Disordered" evidence="4">
    <location>
        <begin position="1004"/>
        <end position="1038"/>
    </location>
</feature>
<keyword evidence="5" id="KW-0732">Signal</keyword>
<dbReference type="InterPro" id="IPR019734">
    <property type="entry name" value="TPR_rpt"/>
</dbReference>
<reference evidence="6" key="1">
    <citation type="submission" date="2023-07" db="EMBL/GenBank/DDBJ databases">
        <title>The genome sequence of Rhodocytophaga aerolata KACC 12507.</title>
        <authorList>
            <person name="Zhang X."/>
        </authorList>
    </citation>
    <scope>NUCLEOTIDE SEQUENCE</scope>
    <source>
        <strain evidence="6">KACC 12507</strain>
    </source>
</reference>
<feature type="repeat" description="TPR" evidence="3">
    <location>
        <begin position="111"/>
        <end position="144"/>
    </location>
</feature>
<dbReference type="InterPro" id="IPR051685">
    <property type="entry name" value="Ycf3/AcsC/BcsC/TPR_MFPF"/>
</dbReference>
<dbReference type="SUPFAM" id="SSF48452">
    <property type="entry name" value="TPR-like"/>
    <property type="match status" value="7"/>
</dbReference>
<dbReference type="PROSITE" id="PS50005">
    <property type="entry name" value="TPR"/>
    <property type="match status" value="4"/>
</dbReference>
<dbReference type="InterPro" id="IPR011990">
    <property type="entry name" value="TPR-like_helical_dom_sf"/>
</dbReference>
<feature type="repeat" description="TPR" evidence="3">
    <location>
        <begin position="885"/>
        <end position="918"/>
    </location>
</feature>